<dbReference type="InterPro" id="IPR046700">
    <property type="entry name" value="DUF6570"/>
</dbReference>
<dbReference type="EMBL" id="LSMT01000539">
    <property type="protein sequence ID" value="PFX16521.1"/>
    <property type="molecule type" value="Genomic_DNA"/>
</dbReference>
<reference evidence="3" key="1">
    <citation type="journal article" date="2017" name="bioRxiv">
        <title>Comparative analysis of the genomes of Stylophora pistillata and Acropora digitifera provides evidence for extensive differences between species of corals.</title>
        <authorList>
            <person name="Voolstra C.R."/>
            <person name="Li Y."/>
            <person name="Liew Y.J."/>
            <person name="Baumgarten S."/>
            <person name="Zoccola D."/>
            <person name="Flot J.-F."/>
            <person name="Tambutte S."/>
            <person name="Allemand D."/>
            <person name="Aranda M."/>
        </authorList>
    </citation>
    <scope>NUCLEOTIDE SEQUENCE [LARGE SCALE GENOMIC DNA]</scope>
</reference>
<keyword evidence="3" id="KW-1185">Reference proteome</keyword>
<dbReference type="InterPro" id="IPR027417">
    <property type="entry name" value="P-loop_NTPase"/>
</dbReference>
<comment type="caution">
    <text evidence="2">The sequence shown here is derived from an EMBL/GenBank/DDBJ whole genome shotgun (WGS) entry which is preliminary data.</text>
</comment>
<evidence type="ECO:0000313" key="3">
    <source>
        <dbReference type="Proteomes" id="UP000225706"/>
    </source>
</evidence>
<dbReference type="SUPFAM" id="SSF52540">
    <property type="entry name" value="P-loop containing nucleoside triphosphate hydrolases"/>
    <property type="match status" value="1"/>
</dbReference>
<dbReference type="AlphaFoldDB" id="A0A2B4RFY8"/>
<evidence type="ECO:0000313" key="2">
    <source>
        <dbReference type="EMBL" id="PFX16521.1"/>
    </source>
</evidence>
<feature type="domain" description="DUF6570" evidence="1">
    <location>
        <begin position="187"/>
        <end position="306"/>
    </location>
</feature>
<proteinExistence type="predicted"/>
<organism evidence="2 3">
    <name type="scientific">Stylophora pistillata</name>
    <name type="common">Smooth cauliflower coral</name>
    <dbReference type="NCBI Taxonomy" id="50429"/>
    <lineage>
        <taxon>Eukaryota</taxon>
        <taxon>Metazoa</taxon>
        <taxon>Cnidaria</taxon>
        <taxon>Anthozoa</taxon>
        <taxon>Hexacorallia</taxon>
        <taxon>Scleractinia</taxon>
        <taxon>Astrocoeniina</taxon>
        <taxon>Pocilloporidae</taxon>
        <taxon>Stylophora</taxon>
    </lineage>
</organism>
<dbReference type="PANTHER" id="PTHR47642:SF8">
    <property type="entry name" value="ATP-DEPENDENT DNA HELICASE"/>
    <property type="match status" value="1"/>
</dbReference>
<evidence type="ECO:0000259" key="1">
    <source>
        <dbReference type="Pfam" id="PF20209"/>
    </source>
</evidence>
<dbReference type="Proteomes" id="UP000225706">
    <property type="component" value="Unassembled WGS sequence"/>
</dbReference>
<name>A0A2B4RFY8_STYPI</name>
<accession>A0A2B4RFY8</accession>
<dbReference type="Pfam" id="PF20209">
    <property type="entry name" value="DUF6570"/>
    <property type="match status" value="1"/>
</dbReference>
<protein>
    <recommendedName>
        <fullName evidence="1">DUF6570 domain-containing protein</fullName>
    </recommendedName>
</protein>
<gene>
    <name evidence="2" type="ORF">AWC38_SpisGene19204</name>
</gene>
<dbReference type="InterPro" id="IPR051055">
    <property type="entry name" value="PIF1_helicase"/>
</dbReference>
<dbReference type="OrthoDB" id="5978628at2759"/>
<dbReference type="PANTHER" id="PTHR47642">
    <property type="entry name" value="ATP-DEPENDENT DNA HELICASE"/>
    <property type="match status" value="1"/>
</dbReference>
<sequence length="1042" mass="120941">MLNDIQQTIPNDSVQNEFSEIVTDKDTGIITNNSNQTRKRDRAAYMRQYRKLNNSPEKRLKTYEYLKKYREMNASPEKRSKTNEYLKKYREINASPEKRLKTNEYQREYRQGHKTSMEFVINRFHEIVNQGPLYVCMCCDRLWYKHIVHCTNKLRQSKPDIVKYLLNKKSVGNKEWVCQTCSRYLMKNKVPPCSIANGMAFPVKPDFFDVNELECRLLAPRIAFQKLMQAPRGRQLKIHGNIVNVPADVTHTVSILPRLQNQTASIKVNLKRMLKYKSSALSLNVRPYNVFEAANWLISHSNLYKDEGTVLNNDWINQHSQDASDVNNDNSNLQQDTIDGTSDNEEVIHNEIPQDESETNYISKGQEGMSELLREACHEARQGNNTIKQQVRDIGSKFLNNVEISAPEAVYMVLQLPMRKSSRQIIFINTSPPNERVELLKPMDDIKNMEDDFEEIYTRKPDIKQTDELDIDGLPLENFIDDNQNDDEIDDKTTCSKTKKRTKAKIIRSVWFNKEAEPEKHYRELLMLFTSWRNEETDLLRSFSSYQDRYMLLSDVINEQMKQYAVCNEDFNEIQQEMNRIEDRFDEIAPCPQSLEQQDKAEGDKDLHPDFAGNYNLSDDLGIPSSWMVIYLDNDEYGVLAPNVWQELFKMFELKQIMSQRESKDFAELLNRLREGNHTKQDIQKLKQRIISITNHECPKDAPHVFIQNAKVNDFKARAHNALPGIKYSIKAHDSVLGADSQQLRDKILSQTPRKTKRLHSVLQLAVGERTEISLNTRTDDGMTNGAGNVIKLIQVQQTGTPSGVIWVQFDHPGVGHKTRQDNRQLYINGIQPTWTPIKPITTQFAVGRTRSVQVVRKQFRLRPAAAKTIHRSQGVTESRIVVNLETRRAIPHIHYVGLSRVTTIYVLFITDLCEDKIAVSNDVQTEMQRLRTEGQLPLSIKPIYEAPNNSIKICFLNAKSLHKHIDDIRHDLNYLSTHVNIFSETRFSQLDDDNLYHIKGYTLFRNDDTTRVSQNTRPFRGMAVNSHLDYYPGYPYCANTK</sequence>